<feature type="region of interest" description="Disordered" evidence="1">
    <location>
        <begin position="21"/>
        <end position="114"/>
    </location>
</feature>
<gene>
    <name evidence="2" type="ORF">BS47DRAFT_1365027</name>
</gene>
<evidence type="ECO:0000313" key="2">
    <source>
        <dbReference type="EMBL" id="KAF9509730.1"/>
    </source>
</evidence>
<organism evidence="2 3">
    <name type="scientific">Hydnum rufescens UP504</name>
    <dbReference type="NCBI Taxonomy" id="1448309"/>
    <lineage>
        <taxon>Eukaryota</taxon>
        <taxon>Fungi</taxon>
        <taxon>Dikarya</taxon>
        <taxon>Basidiomycota</taxon>
        <taxon>Agaricomycotina</taxon>
        <taxon>Agaricomycetes</taxon>
        <taxon>Cantharellales</taxon>
        <taxon>Hydnaceae</taxon>
        <taxon>Hydnum</taxon>
    </lineage>
</organism>
<sequence length="114" mass="13166">MTENADRTTHLPKWVCGNLKVVTTPNQDPQPCQMKPVRRETHEPPWAKQPPTKQNRPHHTPAKVGHRLNQKLLDEHMPNEPPLPNDNLPNEPLPNENPPNKDMPTTHPLWWDIA</sequence>
<proteinExistence type="predicted"/>
<feature type="compositionally biased region" description="Polar residues" evidence="1">
    <location>
        <begin position="21"/>
        <end position="30"/>
    </location>
</feature>
<feature type="compositionally biased region" description="Basic residues" evidence="1">
    <location>
        <begin position="55"/>
        <end position="69"/>
    </location>
</feature>
<reference evidence="2" key="1">
    <citation type="journal article" date="2020" name="Nat. Commun.">
        <title>Large-scale genome sequencing of mycorrhizal fungi provides insights into the early evolution of symbiotic traits.</title>
        <authorList>
            <person name="Miyauchi S."/>
            <person name="Kiss E."/>
            <person name="Kuo A."/>
            <person name="Drula E."/>
            <person name="Kohler A."/>
            <person name="Sanchez-Garcia M."/>
            <person name="Morin E."/>
            <person name="Andreopoulos B."/>
            <person name="Barry K.W."/>
            <person name="Bonito G."/>
            <person name="Buee M."/>
            <person name="Carver A."/>
            <person name="Chen C."/>
            <person name="Cichocki N."/>
            <person name="Clum A."/>
            <person name="Culley D."/>
            <person name="Crous P.W."/>
            <person name="Fauchery L."/>
            <person name="Girlanda M."/>
            <person name="Hayes R.D."/>
            <person name="Keri Z."/>
            <person name="LaButti K."/>
            <person name="Lipzen A."/>
            <person name="Lombard V."/>
            <person name="Magnuson J."/>
            <person name="Maillard F."/>
            <person name="Murat C."/>
            <person name="Nolan M."/>
            <person name="Ohm R.A."/>
            <person name="Pangilinan J."/>
            <person name="Pereira M.F."/>
            <person name="Perotto S."/>
            <person name="Peter M."/>
            <person name="Pfister S."/>
            <person name="Riley R."/>
            <person name="Sitrit Y."/>
            <person name="Stielow J.B."/>
            <person name="Szollosi G."/>
            <person name="Zifcakova L."/>
            <person name="Stursova M."/>
            <person name="Spatafora J.W."/>
            <person name="Tedersoo L."/>
            <person name="Vaario L.M."/>
            <person name="Yamada A."/>
            <person name="Yan M."/>
            <person name="Wang P."/>
            <person name="Xu J."/>
            <person name="Bruns T."/>
            <person name="Baldrian P."/>
            <person name="Vilgalys R."/>
            <person name="Dunand C."/>
            <person name="Henrissat B."/>
            <person name="Grigoriev I.V."/>
            <person name="Hibbett D."/>
            <person name="Nagy L.G."/>
            <person name="Martin F.M."/>
        </authorList>
    </citation>
    <scope>NUCLEOTIDE SEQUENCE</scope>
    <source>
        <strain evidence="2">UP504</strain>
    </source>
</reference>
<dbReference type="AlphaFoldDB" id="A0A9P6AQS5"/>
<protein>
    <submittedName>
        <fullName evidence="2">Uncharacterized protein</fullName>
    </submittedName>
</protein>
<name>A0A9P6AQS5_9AGAM</name>
<keyword evidence="3" id="KW-1185">Reference proteome</keyword>
<dbReference type="EMBL" id="MU129029">
    <property type="protein sequence ID" value="KAF9509730.1"/>
    <property type="molecule type" value="Genomic_DNA"/>
</dbReference>
<dbReference type="Proteomes" id="UP000886523">
    <property type="component" value="Unassembled WGS sequence"/>
</dbReference>
<evidence type="ECO:0000256" key="1">
    <source>
        <dbReference type="SAM" id="MobiDB-lite"/>
    </source>
</evidence>
<evidence type="ECO:0000313" key="3">
    <source>
        <dbReference type="Proteomes" id="UP000886523"/>
    </source>
</evidence>
<comment type="caution">
    <text evidence="2">The sequence shown here is derived from an EMBL/GenBank/DDBJ whole genome shotgun (WGS) entry which is preliminary data.</text>
</comment>
<accession>A0A9P6AQS5</accession>